<evidence type="ECO:0000313" key="2">
    <source>
        <dbReference type="Proteomes" id="UP001140091"/>
    </source>
</evidence>
<reference evidence="1" key="1">
    <citation type="submission" date="2022-06" db="EMBL/GenBank/DDBJ databases">
        <title>Genome Sequence of Candolleomyces eurysporus.</title>
        <authorList>
            <person name="Buettner E."/>
        </authorList>
    </citation>
    <scope>NUCLEOTIDE SEQUENCE</scope>
    <source>
        <strain evidence="1">VTCC 930004</strain>
    </source>
</reference>
<dbReference type="EMBL" id="JANBPK010000943">
    <property type="protein sequence ID" value="KAJ2928062.1"/>
    <property type="molecule type" value="Genomic_DNA"/>
</dbReference>
<protein>
    <submittedName>
        <fullName evidence="1">Uncharacterized protein</fullName>
    </submittedName>
</protein>
<accession>A0A9W8J4D4</accession>
<feature type="non-terminal residue" evidence="1">
    <location>
        <position position="150"/>
    </location>
</feature>
<organism evidence="1 2">
    <name type="scientific">Candolleomyces eurysporus</name>
    <dbReference type="NCBI Taxonomy" id="2828524"/>
    <lineage>
        <taxon>Eukaryota</taxon>
        <taxon>Fungi</taxon>
        <taxon>Dikarya</taxon>
        <taxon>Basidiomycota</taxon>
        <taxon>Agaricomycotina</taxon>
        <taxon>Agaricomycetes</taxon>
        <taxon>Agaricomycetidae</taxon>
        <taxon>Agaricales</taxon>
        <taxon>Agaricineae</taxon>
        <taxon>Psathyrellaceae</taxon>
        <taxon>Candolleomyces</taxon>
    </lineage>
</organism>
<gene>
    <name evidence="1" type="ORF">H1R20_g9036</name>
</gene>
<comment type="caution">
    <text evidence="1">The sequence shown here is derived from an EMBL/GenBank/DDBJ whole genome shotgun (WGS) entry which is preliminary data.</text>
</comment>
<keyword evidence="2" id="KW-1185">Reference proteome</keyword>
<dbReference type="Proteomes" id="UP001140091">
    <property type="component" value="Unassembled WGS sequence"/>
</dbReference>
<evidence type="ECO:0000313" key="1">
    <source>
        <dbReference type="EMBL" id="KAJ2928062.1"/>
    </source>
</evidence>
<sequence>MAMLPLDHEWMLHNAQPLPSSRSATDKFVQPSGMDPAVFQAVSFDTTVCFFDIVSLLKPVLKLHCSIYDPEPLDQLPKHVLKFLNSCLGTEEETLHRLWTMFRAAVWKVAYDAKLTQRLGNKYIGLFLQHGPANDISEDHRYALAYLGIN</sequence>
<dbReference type="AlphaFoldDB" id="A0A9W8J4D4"/>
<proteinExistence type="predicted"/>
<name>A0A9W8J4D4_9AGAR</name>